<proteinExistence type="predicted"/>
<evidence type="ECO:0000313" key="3">
    <source>
        <dbReference type="Proteomes" id="UP000614216"/>
    </source>
</evidence>
<dbReference type="AlphaFoldDB" id="A0A937FZN7"/>
<organism evidence="2 3">
    <name type="scientific">Fulvivirga marina</name>
    <dbReference type="NCBI Taxonomy" id="2494733"/>
    <lineage>
        <taxon>Bacteria</taxon>
        <taxon>Pseudomonadati</taxon>
        <taxon>Bacteroidota</taxon>
        <taxon>Cytophagia</taxon>
        <taxon>Cytophagales</taxon>
        <taxon>Fulvivirgaceae</taxon>
        <taxon>Fulvivirga</taxon>
    </lineage>
</organism>
<sequence length="133" mass="14392">MTKVKALLILLGIVTLSVNALAQVPATMKLESSEAISGEQKFPIESTIEISGGNIVWTQFSQSGSSQEVRFVVSEVSGDWDQSTNQGVLTYAVEIDGSTKEVIIDSTADLTEVKIDPDNQYAIRVVVHTISYN</sequence>
<reference evidence="2" key="1">
    <citation type="submission" date="2021-01" db="EMBL/GenBank/DDBJ databases">
        <title>Fulvivirga kasyanovii gen. nov., sp nov., a novel member of the phylum Bacteroidetes isolated from seawater in a mussel farm.</title>
        <authorList>
            <person name="Zhao L.-H."/>
            <person name="Wang Z.-J."/>
        </authorList>
    </citation>
    <scope>NUCLEOTIDE SEQUENCE</scope>
    <source>
        <strain evidence="2">29W222</strain>
    </source>
</reference>
<evidence type="ECO:0000313" key="2">
    <source>
        <dbReference type="EMBL" id="MBL6449095.1"/>
    </source>
</evidence>
<evidence type="ECO:0000256" key="1">
    <source>
        <dbReference type="SAM" id="SignalP"/>
    </source>
</evidence>
<feature type="signal peptide" evidence="1">
    <location>
        <begin position="1"/>
        <end position="22"/>
    </location>
</feature>
<dbReference type="Proteomes" id="UP000614216">
    <property type="component" value="Unassembled WGS sequence"/>
</dbReference>
<protein>
    <submittedName>
        <fullName evidence="2">Uncharacterized protein</fullName>
    </submittedName>
</protein>
<comment type="caution">
    <text evidence="2">The sequence shown here is derived from an EMBL/GenBank/DDBJ whole genome shotgun (WGS) entry which is preliminary data.</text>
</comment>
<keyword evidence="3" id="KW-1185">Reference proteome</keyword>
<accession>A0A937FZN7</accession>
<keyword evidence="1" id="KW-0732">Signal</keyword>
<dbReference type="EMBL" id="JAEUGD010000066">
    <property type="protein sequence ID" value="MBL6449095.1"/>
    <property type="molecule type" value="Genomic_DNA"/>
</dbReference>
<name>A0A937FZN7_9BACT</name>
<dbReference type="RefSeq" id="WP_202858625.1">
    <property type="nucleotide sequence ID" value="NZ_JAEUGD010000066.1"/>
</dbReference>
<gene>
    <name evidence="2" type="ORF">JMN32_22480</name>
</gene>
<feature type="chain" id="PRO_5037071126" evidence="1">
    <location>
        <begin position="23"/>
        <end position="133"/>
    </location>
</feature>